<dbReference type="InterPro" id="IPR036188">
    <property type="entry name" value="FAD/NAD-bd_sf"/>
</dbReference>
<dbReference type="GO" id="GO:0004499">
    <property type="term" value="F:N,N-dimethylaniline monooxygenase activity"/>
    <property type="evidence" value="ECO:0007669"/>
    <property type="project" value="InterPro"/>
</dbReference>
<evidence type="ECO:0000313" key="5">
    <source>
        <dbReference type="EMBL" id="KAE9404390.1"/>
    </source>
</evidence>
<keyword evidence="4" id="KW-0812">Transmembrane</keyword>
<evidence type="ECO:0000256" key="1">
    <source>
        <dbReference type="ARBA" id="ARBA00022630"/>
    </source>
</evidence>
<dbReference type="EMBL" id="ML769417">
    <property type="protein sequence ID" value="KAE9404390.1"/>
    <property type="molecule type" value="Genomic_DNA"/>
</dbReference>
<dbReference type="AlphaFoldDB" id="A0A6A4I345"/>
<reference evidence="5" key="1">
    <citation type="journal article" date="2019" name="Environ. Microbiol.">
        <title>Fungal ecological strategies reflected in gene transcription - a case study of two litter decomposers.</title>
        <authorList>
            <person name="Barbi F."/>
            <person name="Kohler A."/>
            <person name="Barry K."/>
            <person name="Baskaran P."/>
            <person name="Daum C."/>
            <person name="Fauchery L."/>
            <person name="Ihrmark K."/>
            <person name="Kuo A."/>
            <person name="LaButti K."/>
            <person name="Lipzen A."/>
            <person name="Morin E."/>
            <person name="Grigoriev I.V."/>
            <person name="Henrissat B."/>
            <person name="Lindahl B."/>
            <person name="Martin F."/>
        </authorList>
    </citation>
    <scope>NUCLEOTIDE SEQUENCE</scope>
    <source>
        <strain evidence="5">JB14</strain>
    </source>
</reference>
<dbReference type="Gene3D" id="3.50.50.60">
    <property type="entry name" value="FAD/NAD(P)-binding domain"/>
    <property type="match status" value="1"/>
</dbReference>
<sequence length="517" mass="57558">MPTTRSISVIGITQLRVDYAGEFCKRIGLWSCAYSAPGRWQLAHCILSNLEGLKGFPKRVGILRNPDINHGLWAAQRKREAAFEDKEPTVMVVGAGQGGLAVVARLKMLDVSTLITKKNKRVGDNWRNRYKALCLHNPVWANQLPYFPFPSNWPVFSSADKIAGWLEYYGEAMELNVSTSCKVSNAVRDEALGQPQSYPDGRQRIFKNIKHIVFTTGFNGSQPNIPLFPGTDSFKGQILHSSQYKLASEYIGKKVVVIGACTSAHDIATDLHRMGIDVTMYQRSSTYVMSAKNKLQVYFSGLLFIIRVIISLCSSYYLALYSENSPPTDVSDLMSASFPNSFSVQGFSQQMTDLIADMDKDLLEGLSKRGFKLNKGINGTGGMMLYLTSGAWYYLDTGASQLIIDRKIKLKSDRLLQSFTEKGLRFEDGSEIPADVVVYTTGEGFITSYGDAHTVICQICGDQVAKQRKDVWGLNAEGELRGSWRDMGVPGLFYTMVFGSSNQGDGRKEFWTEIFES</sequence>
<keyword evidence="4" id="KW-1133">Transmembrane helix</keyword>
<dbReference type="Proteomes" id="UP000799118">
    <property type="component" value="Unassembled WGS sequence"/>
</dbReference>
<dbReference type="GO" id="GO:0050661">
    <property type="term" value="F:NADP binding"/>
    <property type="evidence" value="ECO:0007669"/>
    <property type="project" value="InterPro"/>
</dbReference>
<keyword evidence="4" id="KW-0472">Membrane</keyword>
<keyword evidence="6" id="KW-1185">Reference proteome</keyword>
<dbReference type="OrthoDB" id="74360at2759"/>
<feature type="transmembrane region" description="Helical" evidence="4">
    <location>
        <begin position="297"/>
        <end position="319"/>
    </location>
</feature>
<evidence type="ECO:0000313" key="6">
    <source>
        <dbReference type="Proteomes" id="UP000799118"/>
    </source>
</evidence>
<dbReference type="SUPFAM" id="SSF51905">
    <property type="entry name" value="FAD/NAD(P)-binding domain"/>
    <property type="match status" value="2"/>
</dbReference>
<dbReference type="Pfam" id="PF00743">
    <property type="entry name" value="FMO-like"/>
    <property type="match status" value="1"/>
</dbReference>
<dbReference type="InterPro" id="IPR050982">
    <property type="entry name" value="Auxin_biosynth/cation_transpt"/>
</dbReference>
<keyword evidence="1" id="KW-0285">Flavoprotein</keyword>
<dbReference type="PANTHER" id="PTHR43539">
    <property type="entry name" value="FLAVIN-BINDING MONOOXYGENASE-LIKE PROTEIN (AFU_ORTHOLOGUE AFUA_4G09220)"/>
    <property type="match status" value="1"/>
</dbReference>
<evidence type="ECO:0000256" key="2">
    <source>
        <dbReference type="ARBA" id="ARBA00022827"/>
    </source>
</evidence>
<evidence type="ECO:0000256" key="4">
    <source>
        <dbReference type="SAM" id="Phobius"/>
    </source>
</evidence>
<protein>
    <submittedName>
        <fullName evidence="5">FAD/NAD(P)-binding domain-containing protein</fullName>
    </submittedName>
</protein>
<keyword evidence="2" id="KW-0274">FAD</keyword>
<accession>A0A6A4I345</accession>
<organism evidence="5 6">
    <name type="scientific">Gymnopus androsaceus JB14</name>
    <dbReference type="NCBI Taxonomy" id="1447944"/>
    <lineage>
        <taxon>Eukaryota</taxon>
        <taxon>Fungi</taxon>
        <taxon>Dikarya</taxon>
        <taxon>Basidiomycota</taxon>
        <taxon>Agaricomycotina</taxon>
        <taxon>Agaricomycetes</taxon>
        <taxon>Agaricomycetidae</taxon>
        <taxon>Agaricales</taxon>
        <taxon>Marasmiineae</taxon>
        <taxon>Omphalotaceae</taxon>
        <taxon>Gymnopus</taxon>
    </lineage>
</organism>
<name>A0A6A4I345_9AGAR</name>
<dbReference type="PRINTS" id="PR00411">
    <property type="entry name" value="PNDRDTASEI"/>
</dbReference>
<proteinExistence type="predicted"/>
<dbReference type="PANTHER" id="PTHR43539:SF26">
    <property type="entry name" value="MONOOXYGENASE, PUTATIVE-RELATED"/>
    <property type="match status" value="1"/>
</dbReference>
<evidence type="ECO:0000256" key="3">
    <source>
        <dbReference type="ARBA" id="ARBA00023002"/>
    </source>
</evidence>
<dbReference type="GO" id="GO:0050660">
    <property type="term" value="F:flavin adenine dinucleotide binding"/>
    <property type="evidence" value="ECO:0007669"/>
    <property type="project" value="InterPro"/>
</dbReference>
<keyword evidence="3" id="KW-0560">Oxidoreductase</keyword>
<gene>
    <name evidence="5" type="ORF">BT96DRAFT_935742</name>
</gene>
<dbReference type="InterPro" id="IPR020946">
    <property type="entry name" value="Flavin_mOase-like"/>
</dbReference>
<feature type="transmembrane region" description="Helical" evidence="4">
    <location>
        <begin position="383"/>
        <end position="404"/>
    </location>
</feature>